<dbReference type="Pfam" id="PF06985">
    <property type="entry name" value="HET"/>
    <property type="match status" value="1"/>
</dbReference>
<dbReference type="InParanoid" id="A0A2J6T728"/>
<proteinExistence type="predicted"/>
<dbReference type="Proteomes" id="UP000235371">
    <property type="component" value="Unassembled WGS sequence"/>
</dbReference>
<dbReference type="PANTHER" id="PTHR33112:SF9">
    <property type="entry name" value="HETEROKARYON INCOMPATIBILITY DOMAIN-CONTAINING PROTEIN"/>
    <property type="match status" value="1"/>
</dbReference>
<sequence>MLQEGITDVIDPLKLDYKDAPLVNFVANPEEGLLVNFSGLRLEYYLLRGAPPSPWNVIKSASHIPANSQSDESYRNIRKWIMECTMKHQICPSNDSTPLPKRLIDISDGQNPKLYESAGESGRYTALSHRWGTSLIKTTLTTYTRRTREIKWEELPRIFQDAITITRRVGLRYVWIDSLCIVQDDIKDWQEQSAQMASIYAGSFITIAATSSDDSDSTCLSFTNRAEIPAPLNSHQIFARKQIKHEHMFNSRMSDVAYPLFSRA</sequence>
<dbReference type="RefSeq" id="XP_024735735.1">
    <property type="nucleotide sequence ID" value="XM_024872669.1"/>
</dbReference>
<dbReference type="OrthoDB" id="3559382at2759"/>
<evidence type="ECO:0000313" key="3">
    <source>
        <dbReference type="Proteomes" id="UP000235371"/>
    </source>
</evidence>
<dbReference type="EMBL" id="KZ613817">
    <property type="protein sequence ID" value="PMD58831.1"/>
    <property type="molecule type" value="Genomic_DNA"/>
</dbReference>
<name>A0A2J6T728_9HELO</name>
<dbReference type="InterPro" id="IPR010730">
    <property type="entry name" value="HET"/>
</dbReference>
<dbReference type="PANTHER" id="PTHR33112">
    <property type="entry name" value="DOMAIN PROTEIN, PUTATIVE-RELATED"/>
    <property type="match status" value="1"/>
</dbReference>
<keyword evidence="3" id="KW-1185">Reference proteome</keyword>
<dbReference type="AlphaFoldDB" id="A0A2J6T728"/>
<dbReference type="GeneID" id="36580749"/>
<dbReference type="STRING" id="1095630.A0A2J6T728"/>
<gene>
    <name evidence="2" type="ORF">K444DRAFT_416789</name>
</gene>
<reference evidence="2 3" key="1">
    <citation type="submission" date="2016-04" db="EMBL/GenBank/DDBJ databases">
        <title>A degradative enzymes factory behind the ericoid mycorrhizal symbiosis.</title>
        <authorList>
            <consortium name="DOE Joint Genome Institute"/>
            <person name="Martino E."/>
            <person name="Morin E."/>
            <person name="Grelet G."/>
            <person name="Kuo A."/>
            <person name="Kohler A."/>
            <person name="Daghino S."/>
            <person name="Barry K."/>
            <person name="Choi C."/>
            <person name="Cichocki N."/>
            <person name="Clum A."/>
            <person name="Copeland A."/>
            <person name="Hainaut M."/>
            <person name="Haridas S."/>
            <person name="Labutti K."/>
            <person name="Lindquist E."/>
            <person name="Lipzen A."/>
            <person name="Khouja H.-R."/>
            <person name="Murat C."/>
            <person name="Ohm R."/>
            <person name="Olson A."/>
            <person name="Spatafora J."/>
            <person name="Veneault-Fourrey C."/>
            <person name="Henrissat B."/>
            <person name="Grigoriev I."/>
            <person name="Martin F."/>
            <person name="Perotto S."/>
        </authorList>
    </citation>
    <scope>NUCLEOTIDE SEQUENCE [LARGE SCALE GENOMIC DNA]</scope>
    <source>
        <strain evidence="2 3">E</strain>
    </source>
</reference>
<evidence type="ECO:0000259" key="1">
    <source>
        <dbReference type="Pfam" id="PF06985"/>
    </source>
</evidence>
<organism evidence="2 3">
    <name type="scientific">Hyaloscypha bicolor E</name>
    <dbReference type="NCBI Taxonomy" id="1095630"/>
    <lineage>
        <taxon>Eukaryota</taxon>
        <taxon>Fungi</taxon>
        <taxon>Dikarya</taxon>
        <taxon>Ascomycota</taxon>
        <taxon>Pezizomycotina</taxon>
        <taxon>Leotiomycetes</taxon>
        <taxon>Helotiales</taxon>
        <taxon>Hyaloscyphaceae</taxon>
        <taxon>Hyaloscypha</taxon>
        <taxon>Hyaloscypha bicolor</taxon>
    </lineage>
</organism>
<protein>
    <submittedName>
        <fullName evidence="2">HET-domain-containing protein</fullName>
    </submittedName>
</protein>
<feature type="domain" description="Heterokaryon incompatibility" evidence="1">
    <location>
        <begin position="124"/>
        <end position="252"/>
    </location>
</feature>
<accession>A0A2J6T728</accession>
<evidence type="ECO:0000313" key="2">
    <source>
        <dbReference type="EMBL" id="PMD58831.1"/>
    </source>
</evidence>